<dbReference type="EMBL" id="FN653201">
    <property type="protein sequence ID" value="CBY13583.1"/>
    <property type="molecule type" value="Genomic_DNA"/>
</dbReference>
<organism evidence="1">
    <name type="scientific">Oikopleura dioica</name>
    <name type="common">Tunicate</name>
    <dbReference type="NCBI Taxonomy" id="34765"/>
    <lineage>
        <taxon>Eukaryota</taxon>
        <taxon>Metazoa</taxon>
        <taxon>Chordata</taxon>
        <taxon>Tunicata</taxon>
        <taxon>Appendicularia</taxon>
        <taxon>Copelata</taxon>
        <taxon>Oikopleuridae</taxon>
        <taxon>Oikopleura</taxon>
    </lineage>
</organism>
<protein>
    <submittedName>
        <fullName evidence="1">Uncharacterized protein</fullName>
    </submittedName>
</protein>
<name>E4XV52_OIKDI</name>
<evidence type="ECO:0000313" key="2">
    <source>
        <dbReference type="Proteomes" id="UP000001307"/>
    </source>
</evidence>
<gene>
    <name evidence="1" type="ORF">GSOID_T00005378001</name>
</gene>
<reference evidence="1" key="1">
    <citation type="journal article" date="2010" name="Science">
        <title>Plasticity of animal genome architecture unmasked by rapid evolution of a pelagic tunicate.</title>
        <authorList>
            <person name="Denoeud F."/>
            <person name="Henriet S."/>
            <person name="Mungpakdee S."/>
            <person name="Aury J.M."/>
            <person name="Da Silva C."/>
            <person name="Brinkmann H."/>
            <person name="Mikhaleva J."/>
            <person name="Olsen L.C."/>
            <person name="Jubin C."/>
            <person name="Canestro C."/>
            <person name="Bouquet J.M."/>
            <person name="Danks G."/>
            <person name="Poulain J."/>
            <person name="Campsteijn C."/>
            <person name="Adamski M."/>
            <person name="Cross I."/>
            <person name="Yadetie F."/>
            <person name="Muffato M."/>
            <person name="Louis A."/>
            <person name="Butcher S."/>
            <person name="Tsagkogeorga G."/>
            <person name="Konrad A."/>
            <person name="Singh S."/>
            <person name="Jensen M.F."/>
            <person name="Cong E.H."/>
            <person name="Eikeseth-Otteraa H."/>
            <person name="Noel B."/>
            <person name="Anthouard V."/>
            <person name="Porcel B.M."/>
            <person name="Kachouri-Lafond R."/>
            <person name="Nishino A."/>
            <person name="Ugolini M."/>
            <person name="Chourrout P."/>
            <person name="Nishida H."/>
            <person name="Aasland R."/>
            <person name="Huzurbazar S."/>
            <person name="Westhof E."/>
            <person name="Delsuc F."/>
            <person name="Lehrach H."/>
            <person name="Reinhardt R."/>
            <person name="Weissenbach J."/>
            <person name="Roy S.W."/>
            <person name="Artiguenave F."/>
            <person name="Postlethwait J.H."/>
            <person name="Manak J.R."/>
            <person name="Thompson E.M."/>
            <person name="Jaillon O."/>
            <person name="Du Pasquier L."/>
            <person name="Boudinot P."/>
            <person name="Liberles D.A."/>
            <person name="Volff J.N."/>
            <person name="Philippe H."/>
            <person name="Lenhard B."/>
            <person name="Roest Crollius H."/>
            <person name="Wincker P."/>
            <person name="Chourrout D."/>
        </authorList>
    </citation>
    <scope>NUCLEOTIDE SEQUENCE [LARGE SCALE GENOMIC DNA]</scope>
</reference>
<evidence type="ECO:0000313" key="1">
    <source>
        <dbReference type="EMBL" id="CBY13583.1"/>
    </source>
</evidence>
<accession>E4XV52</accession>
<keyword evidence="2" id="KW-1185">Reference proteome</keyword>
<dbReference type="OrthoDB" id="10276100at2759"/>
<proteinExistence type="predicted"/>
<dbReference type="AlphaFoldDB" id="E4XV52"/>
<dbReference type="Proteomes" id="UP000001307">
    <property type="component" value="Unassembled WGS sequence"/>
</dbReference>
<dbReference type="InParanoid" id="E4XV52"/>
<sequence>MFFKFLLLTFVNADWRENFKEFGDWVLRRAETLPAACQTMNDEFFPAFLADAKNQAYFCLSFEGKESDEMMNSAGEVFRALYCQDSADLGYECSPDSSLILAKAVSIMPDRVMYGIEVSLGISTRRRPKFIHTKWNISHSDPDFDFTPRIEQASLTKDVACGKADLLRDAWVNDLGTQMASKQNSQNVHIAITWCDPRFLTDSPEKIFNQVGFTIYTSPDNEADALDLKYYYHWDRDNLRSRQVNSWKPFLYSQCCSTFVIAP</sequence>